<evidence type="ECO:0000259" key="2">
    <source>
        <dbReference type="PROSITE" id="PS50983"/>
    </source>
</evidence>
<feature type="non-terminal residue" evidence="3">
    <location>
        <position position="212"/>
    </location>
</feature>
<evidence type="ECO:0000313" key="3">
    <source>
        <dbReference type="EMBL" id="GAG52585.1"/>
    </source>
</evidence>
<name>X0Y9S7_9ZZZZ</name>
<dbReference type="PANTHER" id="PTHR30535">
    <property type="entry name" value="VITAMIN B12-BINDING PROTEIN"/>
    <property type="match status" value="1"/>
</dbReference>
<dbReference type="InterPro" id="IPR050902">
    <property type="entry name" value="ABC_Transporter_SBP"/>
</dbReference>
<dbReference type="EMBL" id="BARS01054928">
    <property type="protein sequence ID" value="GAG52585.1"/>
    <property type="molecule type" value="Genomic_DNA"/>
</dbReference>
<evidence type="ECO:0000256" key="1">
    <source>
        <dbReference type="ARBA" id="ARBA00022729"/>
    </source>
</evidence>
<dbReference type="PROSITE" id="PS50983">
    <property type="entry name" value="FE_B12_PBP"/>
    <property type="match status" value="1"/>
</dbReference>
<dbReference type="Pfam" id="PF01497">
    <property type="entry name" value="Peripla_BP_2"/>
    <property type="match status" value="1"/>
</dbReference>
<protein>
    <recommendedName>
        <fullName evidence="2">Fe/B12 periplasmic-binding domain-containing protein</fullName>
    </recommendedName>
</protein>
<feature type="domain" description="Fe/B12 periplasmic-binding" evidence="2">
    <location>
        <begin position="15"/>
        <end position="212"/>
    </location>
</feature>
<sequence length="212" mass="21985">DALGETVVLKGPASRIVSLAPGNTEILYAIGAGDRVVGVTDYCNYPPEATRTLKVGGFSNPSLEGIVALRPDLVLAARFNPLALLEGLRQLGIPVFALAPGTMGEALQAVRQVGKLVGLAPSAARLEASLKARVQAVNSLVETIPMSARPRVLWGRLDAPMYTAGPGSFIGSLIRLAGGANIASDAASDWIQVGLETIVARNPEVIIVSSHS</sequence>
<keyword evidence="1" id="KW-0732">Signal</keyword>
<dbReference type="InterPro" id="IPR002491">
    <property type="entry name" value="ABC_transptr_periplasmic_BD"/>
</dbReference>
<dbReference type="InterPro" id="IPR054828">
    <property type="entry name" value="Vit_B12_bind_prot"/>
</dbReference>
<dbReference type="Gene3D" id="3.40.50.1980">
    <property type="entry name" value="Nitrogenase molybdenum iron protein domain"/>
    <property type="match status" value="2"/>
</dbReference>
<comment type="caution">
    <text evidence="3">The sequence shown here is derived from an EMBL/GenBank/DDBJ whole genome shotgun (WGS) entry which is preliminary data.</text>
</comment>
<dbReference type="SUPFAM" id="SSF53807">
    <property type="entry name" value="Helical backbone' metal receptor"/>
    <property type="match status" value="1"/>
</dbReference>
<proteinExistence type="predicted"/>
<feature type="non-terminal residue" evidence="3">
    <location>
        <position position="1"/>
    </location>
</feature>
<dbReference type="CDD" id="cd01143">
    <property type="entry name" value="YvrC"/>
    <property type="match status" value="1"/>
</dbReference>
<organism evidence="3">
    <name type="scientific">marine sediment metagenome</name>
    <dbReference type="NCBI Taxonomy" id="412755"/>
    <lineage>
        <taxon>unclassified sequences</taxon>
        <taxon>metagenomes</taxon>
        <taxon>ecological metagenomes</taxon>
    </lineage>
</organism>
<gene>
    <name evidence="3" type="ORF">S01H1_81216</name>
</gene>
<dbReference type="PANTHER" id="PTHR30535:SF34">
    <property type="entry name" value="MOLYBDATE-BINDING PROTEIN MOLA"/>
    <property type="match status" value="1"/>
</dbReference>
<accession>X0Y9S7</accession>
<reference evidence="3" key="1">
    <citation type="journal article" date="2014" name="Front. Microbiol.">
        <title>High frequency of phylogenetically diverse reductive dehalogenase-homologous genes in deep subseafloor sedimentary metagenomes.</title>
        <authorList>
            <person name="Kawai M."/>
            <person name="Futagami T."/>
            <person name="Toyoda A."/>
            <person name="Takaki Y."/>
            <person name="Nishi S."/>
            <person name="Hori S."/>
            <person name="Arai W."/>
            <person name="Tsubouchi T."/>
            <person name="Morono Y."/>
            <person name="Uchiyama I."/>
            <person name="Ito T."/>
            <person name="Fujiyama A."/>
            <person name="Inagaki F."/>
            <person name="Takami H."/>
        </authorList>
    </citation>
    <scope>NUCLEOTIDE SEQUENCE</scope>
    <source>
        <strain evidence="3">Expedition CK06-06</strain>
    </source>
</reference>
<dbReference type="NCBIfam" id="NF038402">
    <property type="entry name" value="TroA_like"/>
    <property type="match status" value="1"/>
</dbReference>
<dbReference type="GO" id="GO:0071281">
    <property type="term" value="P:cellular response to iron ion"/>
    <property type="evidence" value="ECO:0007669"/>
    <property type="project" value="TreeGrafter"/>
</dbReference>
<dbReference type="AlphaFoldDB" id="X0Y9S7"/>